<reference evidence="1 2" key="1">
    <citation type="submission" date="2018-06" db="EMBL/GenBank/DDBJ databases">
        <title>Lujinxingia sediminis gen. nov. sp. nov., a new facultative anaerobic member of the class Deltaproteobacteria, and proposal of Lujinxingaceae fam. nov.</title>
        <authorList>
            <person name="Guo L.-Y."/>
            <person name="Li C.-M."/>
            <person name="Wang S."/>
            <person name="Du Z.-J."/>
        </authorList>
    </citation>
    <scope>NUCLEOTIDE SEQUENCE [LARGE SCALE GENOMIC DNA]</scope>
    <source>
        <strain evidence="1 2">FA350</strain>
    </source>
</reference>
<keyword evidence="2" id="KW-1185">Reference proteome</keyword>
<gene>
    <name evidence="1" type="ORF">DN745_16095</name>
</gene>
<dbReference type="OrthoDB" id="9804920at2"/>
<dbReference type="SUPFAM" id="SSF51556">
    <property type="entry name" value="Metallo-dependent hydrolases"/>
    <property type="match status" value="1"/>
</dbReference>
<dbReference type="PANTHER" id="PTHR10443">
    <property type="entry name" value="MICROSOMAL DIPEPTIDASE"/>
    <property type="match status" value="1"/>
</dbReference>
<sequence>MTQKFAPVDLHVDSIIQQRLFGYNMTRRHRPGMRGQPLFWHADIPRMVEANYAGACLGVHYFPWESEAGWREMNRQIDYLDEVVAQDARVMRVRSPEDWAEARRRGVIGLAPGVEGAHMLNAKLERVAELAARRPAYMTLTHFCKNAAITPAMGRGANEVDGLTEFGRALVGALEDADILVDLAHVNTPGVLDVCKVARRPVLCTHTGVKGVYDHARNISDAEIDAIAQTGGVIGVIFAPGFLAGKLRATSSVVVDHLEYIIQRVGIRHVAIGSDYDGWLPAIPSDQRDCRDIHIVSNELIHRGYSAEQVAMIMGENAFEMLSRARPEF</sequence>
<protein>
    <submittedName>
        <fullName evidence="1">Uncharacterized protein</fullName>
    </submittedName>
</protein>
<name>A0A2Z4FP69_9DELT</name>
<dbReference type="GO" id="GO:0006508">
    <property type="term" value="P:proteolysis"/>
    <property type="evidence" value="ECO:0007669"/>
    <property type="project" value="InterPro"/>
</dbReference>
<dbReference type="GO" id="GO:0070573">
    <property type="term" value="F:metallodipeptidase activity"/>
    <property type="evidence" value="ECO:0007669"/>
    <property type="project" value="InterPro"/>
</dbReference>
<organism evidence="1 2">
    <name type="scientific">Bradymonas sediminis</name>
    <dbReference type="NCBI Taxonomy" id="1548548"/>
    <lineage>
        <taxon>Bacteria</taxon>
        <taxon>Deltaproteobacteria</taxon>
        <taxon>Bradymonadales</taxon>
        <taxon>Bradymonadaceae</taxon>
        <taxon>Bradymonas</taxon>
    </lineage>
</organism>
<proteinExistence type="predicted"/>
<dbReference type="KEGG" id="bsed:DN745_16095"/>
<dbReference type="RefSeq" id="WP_111336388.1">
    <property type="nucleotide sequence ID" value="NZ_CP030032.1"/>
</dbReference>
<dbReference type="AlphaFoldDB" id="A0A2Z4FP69"/>
<dbReference type="Proteomes" id="UP000249799">
    <property type="component" value="Chromosome"/>
</dbReference>
<dbReference type="PANTHER" id="PTHR10443:SF12">
    <property type="entry name" value="DIPEPTIDASE"/>
    <property type="match status" value="1"/>
</dbReference>
<evidence type="ECO:0000313" key="1">
    <source>
        <dbReference type="EMBL" id="AWV90753.1"/>
    </source>
</evidence>
<dbReference type="EMBL" id="CP030032">
    <property type="protein sequence ID" value="AWV90753.1"/>
    <property type="molecule type" value="Genomic_DNA"/>
</dbReference>
<accession>A0A2Z4FP69</accession>
<dbReference type="PROSITE" id="PS51365">
    <property type="entry name" value="RENAL_DIPEPTIDASE_2"/>
    <property type="match status" value="1"/>
</dbReference>
<dbReference type="InterPro" id="IPR032466">
    <property type="entry name" value="Metal_Hydrolase"/>
</dbReference>
<dbReference type="InterPro" id="IPR008257">
    <property type="entry name" value="Pept_M19"/>
</dbReference>
<dbReference type="Gene3D" id="3.20.20.140">
    <property type="entry name" value="Metal-dependent hydrolases"/>
    <property type="match status" value="1"/>
</dbReference>
<evidence type="ECO:0000313" key="2">
    <source>
        <dbReference type="Proteomes" id="UP000249799"/>
    </source>
</evidence>
<dbReference type="Pfam" id="PF01244">
    <property type="entry name" value="Peptidase_M19"/>
    <property type="match status" value="1"/>
</dbReference>